<dbReference type="GO" id="GO:0110155">
    <property type="term" value="P:NAD-cap decapping"/>
    <property type="evidence" value="ECO:0007669"/>
    <property type="project" value="TreeGrafter"/>
</dbReference>
<dbReference type="OrthoDB" id="5853397at2759"/>
<dbReference type="GO" id="GO:0034353">
    <property type="term" value="F:mRNA 5'-diphosphatase activity"/>
    <property type="evidence" value="ECO:0007669"/>
    <property type="project" value="TreeGrafter"/>
</dbReference>
<dbReference type="GO" id="GO:0000956">
    <property type="term" value="P:nuclear-transcribed mRNA catabolic process"/>
    <property type="evidence" value="ECO:0007669"/>
    <property type="project" value="TreeGrafter"/>
</dbReference>
<keyword evidence="6" id="KW-0378">Hydrolase</keyword>
<comment type="catalytic activity">
    <reaction evidence="4">
        <text>a 5'-end triphospho-ribonucleoside in mRNA + H2O = a 5'-end phospho-ribonucleoside in mRNA + diphosphate + H(+)</text>
        <dbReference type="Rhea" id="RHEA:78683"/>
        <dbReference type="Rhea" id="RHEA-COMP:15692"/>
        <dbReference type="Rhea" id="RHEA-COMP:17164"/>
        <dbReference type="ChEBI" id="CHEBI:15377"/>
        <dbReference type="ChEBI" id="CHEBI:15378"/>
        <dbReference type="ChEBI" id="CHEBI:33019"/>
        <dbReference type="ChEBI" id="CHEBI:138282"/>
        <dbReference type="ChEBI" id="CHEBI:167618"/>
    </reaction>
    <physiologicalReaction direction="left-to-right" evidence="4">
        <dbReference type="Rhea" id="RHEA:78684"/>
    </physiologicalReaction>
</comment>
<evidence type="ECO:0000256" key="4">
    <source>
        <dbReference type="ARBA" id="ARBA00044692"/>
    </source>
</evidence>
<keyword evidence="6" id="KW-0547">Nucleotide-binding</keyword>
<dbReference type="EMBL" id="ALBS01000304">
    <property type="protein sequence ID" value="EJT46116.1"/>
    <property type="molecule type" value="Genomic_DNA"/>
</dbReference>
<gene>
    <name evidence="8" type="ORF">A1Q1_05327</name>
</gene>
<keyword evidence="6" id="KW-0479">Metal-binding</keyword>
<dbReference type="InterPro" id="IPR013961">
    <property type="entry name" value="RAI1"/>
</dbReference>
<dbReference type="GO" id="GO:0000166">
    <property type="term" value="F:nucleotide binding"/>
    <property type="evidence" value="ECO:0007669"/>
    <property type="project" value="UniProtKB-KW"/>
</dbReference>
<comment type="cofactor">
    <cofactor evidence="1 6">
        <name>a divalent metal cation</name>
        <dbReference type="ChEBI" id="CHEBI:60240"/>
    </cofactor>
</comment>
<dbReference type="GO" id="GO:0005829">
    <property type="term" value="C:cytosol"/>
    <property type="evidence" value="ECO:0007669"/>
    <property type="project" value="TreeGrafter"/>
</dbReference>
<dbReference type="PANTHER" id="PTHR12395">
    <property type="entry name" value="DOM-3 RELATED"/>
    <property type="match status" value="1"/>
</dbReference>
<dbReference type="AlphaFoldDB" id="J5SKJ7"/>
<comment type="function">
    <text evidence="6">Decapping enzyme for NAD-capped RNAs: specifically hydrolyzes the nicotinamide adenine dinucleotide (NAD) cap from a subset of RNAs by removing the entire NAD moiety from the 5'-end of an NAD-capped RNA.</text>
</comment>
<dbReference type="GO" id="GO:0046872">
    <property type="term" value="F:metal ion binding"/>
    <property type="evidence" value="ECO:0007669"/>
    <property type="project" value="UniProtKB-KW"/>
</dbReference>
<evidence type="ECO:0000256" key="6">
    <source>
        <dbReference type="RuleBase" id="RU367113"/>
    </source>
</evidence>
<comment type="catalytic activity">
    <reaction evidence="3">
        <text>a 5'-end (N(7)-methyl 5'-triphosphoguanosine)-ribonucleoside-ribonucleotide in mRNA + H2O = a (N(7)-methyl 5'-triphosphoguanosine)-nucleoside + a 5'-end phospho-ribonucleoside in mRNA + H(+)</text>
        <dbReference type="Rhea" id="RHEA:66928"/>
        <dbReference type="Rhea" id="RHEA-COMP:15692"/>
        <dbReference type="Rhea" id="RHEA-COMP:17313"/>
        <dbReference type="ChEBI" id="CHEBI:15377"/>
        <dbReference type="ChEBI" id="CHEBI:15378"/>
        <dbReference type="ChEBI" id="CHEBI:138282"/>
        <dbReference type="ChEBI" id="CHEBI:172876"/>
        <dbReference type="ChEBI" id="CHEBI:172877"/>
    </reaction>
    <physiologicalReaction direction="left-to-right" evidence="3">
        <dbReference type="Rhea" id="RHEA:66929"/>
    </physiologicalReaction>
</comment>
<dbReference type="VEuPathDB" id="FungiDB:A1Q1_05327"/>
<dbReference type="GO" id="GO:0005634">
    <property type="term" value="C:nucleus"/>
    <property type="evidence" value="ECO:0007669"/>
    <property type="project" value="UniProtKB-SubCell"/>
</dbReference>
<organism evidence="8 9">
    <name type="scientific">Trichosporon asahii var. asahii (strain ATCC 90039 / CBS 2479 / JCM 2466 / KCTC 7840 / NBRC 103889/ NCYC 2677 / UAMH 7654)</name>
    <name type="common">Yeast</name>
    <dbReference type="NCBI Taxonomy" id="1186058"/>
    <lineage>
        <taxon>Eukaryota</taxon>
        <taxon>Fungi</taxon>
        <taxon>Dikarya</taxon>
        <taxon>Basidiomycota</taxon>
        <taxon>Agaricomycotina</taxon>
        <taxon>Tremellomycetes</taxon>
        <taxon>Trichosporonales</taxon>
        <taxon>Trichosporonaceae</taxon>
        <taxon>Trichosporon</taxon>
    </lineage>
</organism>
<comment type="subcellular location">
    <subcellularLocation>
        <location evidence="6">Nucleus</location>
    </subcellularLocation>
</comment>
<evidence type="ECO:0000256" key="5">
    <source>
        <dbReference type="ARBA" id="ARBA00048124"/>
    </source>
</evidence>
<dbReference type="RefSeq" id="XP_014177534.1">
    <property type="nucleotide sequence ID" value="XM_014322059.1"/>
</dbReference>
<comment type="catalytic activity">
    <reaction evidence="5">
        <text>a 5'-end NAD(+)-phospho-ribonucleoside in mRNA + H2O = a 5'-end phospho-ribonucleoside in mRNA + NAD(+) + H(+)</text>
        <dbReference type="Rhea" id="RHEA:60880"/>
        <dbReference type="Rhea" id="RHEA-COMP:15692"/>
        <dbReference type="Rhea" id="RHEA-COMP:15698"/>
        <dbReference type="ChEBI" id="CHEBI:15377"/>
        <dbReference type="ChEBI" id="CHEBI:15378"/>
        <dbReference type="ChEBI" id="CHEBI:57540"/>
        <dbReference type="ChEBI" id="CHEBI:138282"/>
        <dbReference type="ChEBI" id="CHEBI:144029"/>
    </reaction>
    <physiologicalReaction direction="left-to-right" evidence="5">
        <dbReference type="Rhea" id="RHEA:60881"/>
    </physiologicalReaction>
</comment>
<reference evidence="8 9" key="1">
    <citation type="journal article" date="2012" name="Eukaryot. Cell">
        <title>Draft genome sequence of CBS 2479, the standard type strain of Trichosporon asahii.</title>
        <authorList>
            <person name="Yang R.Y."/>
            <person name="Li H.T."/>
            <person name="Zhu H."/>
            <person name="Zhou G.P."/>
            <person name="Wang M."/>
            <person name="Wang L."/>
        </authorList>
    </citation>
    <scope>NUCLEOTIDE SEQUENCE [LARGE SCALE GENOMIC DNA]</scope>
    <source>
        <strain evidence="9">ATCC 90039 / CBS 2479 / JCM 2466 / KCTC 7840 / NCYC 2677 / UAMH 7654</strain>
    </source>
</reference>
<keyword evidence="6" id="KW-0539">Nucleus</keyword>
<dbReference type="GeneID" id="25988839"/>
<dbReference type="Proteomes" id="UP000002748">
    <property type="component" value="Unassembled WGS sequence"/>
</dbReference>
<evidence type="ECO:0000313" key="8">
    <source>
        <dbReference type="EMBL" id="EJT46116.1"/>
    </source>
</evidence>
<keyword evidence="6" id="KW-0694">RNA-binding</keyword>
<dbReference type="InterPro" id="IPR039039">
    <property type="entry name" value="RAI1-like_fam"/>
</dbReference>
<proteinExistence type="inferred from homology"/>
<name>J5SKJ7_TRIAS</name>
<dbReference type="Pfam" id="PF08652">
    <property type="entry name" value="RAI1"/>
    <property type="match status" value="1"/>
</dbReference>
<protein>
    <recommendedName>
        <fullName evidence="6">Decapping nuclease</fullName>
        <ecNumber evidence="6">3.6.1.-</ecNumber>
    </recommendedName>
</protein>
<comment type="caution">
    <text evidence="8">The sequence shown here is derived from an EMBL/GenBank/DDBJ whole genome shotgun (WGS) entry which is preliminary data.</text>
</comment>
<dbReference type="PANTHER" id="PTHR12395:SF9">
    <property type="entry name" value="DECAPPING AND EXORIBONUCLEASE PROTEIN"/>
    <property type="match status" value="1"/>
</dbReference>
<comment type="similarity">
    <text evidence="2 6">Belongs to the DXO/Dom3Z family.</text>
</comment>
<evidence type="ECO:0000256" key="2">
    <source>
        <dbReference type="ARBA" id="ARBA00006562"/>
    </source>
</evidence>
<evidence type="ECO:0000256" key="3">
    <source>
        <dbReference type="ARBA" id="ARBA00044676"/>
    </source>
</evidence>
<dbReference type="GO" id="GO:0003723">
    <property type="term" value="F:RNA binding"/>
    <property type="evidence" value="ECO:0007669"/>
    <property type="project" value="UniProtKB-KW"/>
</dbReference>
<dbReference type="EC" id="3.6.1.-" evidence="6"/>
<sequence>MSVEHLSLPPGHLPPPPAYARPKLLGTYSHLPDRRIVPGDASMAYYRPAPLGADLTYGAKERIDRDESVEEHLDGLVESFRRIGRERPGGVVTWRGMLTRFMTAPFETEGWAMDAVALNGSVYLELYDPPEERAKRKPGLCRATWAMPTRHTRRILRATRRWTGPRAGREQSTRMCSGATDSSIVESSIGEIPVTIGGEVDCVDGTPNPGLSKCVELKTNKVINDERGDNIFHKKLLKHWAQSFLLGIPDRRGHPVLAAQLPNSAYSGYSRGTEAGLASRTCAALLVRCARDGDAEHTAERPAPA</sequence>
<evidence type="ECO:0000313" key="9">
    <source>
        <dbReference type="Proteomes" id="UP000002748"/>
    </source>
</evidence>
<evidence type="ECO:0000259" key="7">
    <source>
        <dbReference type="Pfam" id="PF08652"/>
    </source>
</evidence>
<keyword evidence="6" id="KW-0540">Nuclease</keyword>
<accession>J5SKJ7</accession>
<evidence type="ECO:0000256" key="1">
    <source>
        <dbReference type="ARBA" id="ARBA00001968"/>
    </source>
</evidence>
<dbReference type="HOGENOM" id="CLU_912737_0_0_1"/>
<dbReference type="GO" id="GO:0004518">
    <property type="term" value="F:nuclease activity"/>
    <property type="evidence" value="ECO:0007669"/>
    <property type="project" value="UniProtKB-KW"/>
</dbReference>
<feature type="domain" description="RAI1-like" evidence="7">
    <location>
        <begin position="21"/>
        <end position="249"/>
    </location>
</feature>
<dbReference type="KEGG" id="tasa:A1Q1_05327"/>